<evidence type="ECO:0000256" key="1">
    <source>
        <dbReference type="ARBA" id="ARBA00022490"/>
    </source>
</evidence>
<dbReference type="SUPFAM" id="SSF141457">
    <property type="entry name" value="BH3618-like"/>
    <property type="match status" value="1"/>
</dbReference>
<keyword evidence="7" id="KW-1185">Reference proteome</keyword>
<keyword evidence="4 5" id="KW-0143">Chaperone</keyword>
<comment type="subunit">
    <text evidence="5">Interacts with translational regulator CsrA and flagellin(s).</text>
</comment>
<evidence type="ECO:0000256" key="4">
    <source>
        <dbReference type="ARBA" id="ARBA00023186"/>
    </source>
</evidence>
<evidence type="ECO:0000256" key="2">
    <source>
        <dbReference type="ARBA" id="ARBA00022795"/>
    </source>
</evidence>
<keyword evidence="3 5" id="KW-0810">Translation regulation</keyword>
<comment type="function">
    <text evidence="5">Acts as an anti-CsrA protein, binds CsrA and prevents it from repressing translation of its target genes, one of which is flagellin. Binds to flagellin and participates in the assembly of the flagellum.</text>
</comment>
<keyword evidence="6" id="KW-0966">Cell projection</keyword>
<dbReference type="Proteomes" id="UP000593994">
    <property type="component" value="Chromosome"/>
</dbReference>
<dbReference type="KEGG" id="sbal:HUE88_13700"/>
<dbReference type="Gene3D" id="2.30.290.10">
    <property type="entry name" value="BH3618-like"/>
    <property type="match status" value="1"/>
</dbReference>
<keyword evidence="6" id="KW-0969">Cilium</keyword>
<dbReference type="PANTHER" id="PTHR39190:SF1">
    <property type="entry name" value="FLAGELLAR ASSEMBLY FACTOR FLIW"/>
    <property type="match status" value="1"/>
</dbReference>
<evidence type="ECO:0000256" key="5">
    <source>
        <dbReference type="HAMAP-Rule" id="MF_01185"/>
    </source>
</evidence>
<comment type="subcellular location">
    <subcellularLocation>
        <location evidence="5">Cytoplasm</location>
    </subcellularLocation>
</comment>
<sequence>MKKYDVRGNILGFEDTINVEIHEIDELFATMQDIDNKDISFTIINPYMLREYSFDLPTDIKVILGINEKSNVSVYNIVVIQKPLENSTINFLAPIIVNNDNNKIGQALLNPKRHPDFGMSETIKSFKEK</sequence>
<dbReference type="NCBIfam" id="NF009790">
    <property type="entry name" value="PRK13282.1"/>
    <property type="match status" value="1"/>
</dbReference>
<reference evidence="6 7" key="1">
    <citation type="submission" date="2020-05" db="EMBL/GenBank/DDBJ databases">
        <title>Sulfurimonas marisnigri, sp. nov., and Sulfurimonas baltica, sp. nov., manganese oxide reducing chemolithoautotrophs of the class Epsilonproteobacteria isolated from the pelagic redoxclines of the Black and Baltic Seas and emended description of the genus Sulfurimonas.</title>
        <authorList>
            <person name="Henkel J.V."/>
            <person name="Laudan C."/>
            <person name="Werner J."/>
            <person name="Neu T."/>
            <person name="Plewe S."/>
            <person name="Sproer C."/>
            <person name="Bunk B."/>
            <person name="Schulz-Vogt H.N."/>
        </authorList>
    </citation>
    <scope>NUCLEOTIDE SEQUENCE [LARGE SCALE GENOMIC DNA]</scope>
    <source>
        <strain evidence="6 7">GD2</strain>
    </source>
</reference>
<gene>
    <name evidence="5 6" type="primary">fliW</name>
    <name evidence="6" type="ORF">HUE88_13700</name>
</gene>
<dbReference type="HAMAP" id="MF_01185">
    <property type="entry name" value="FliW"/>
    <property type="match status" value="1"/>
</dbReference>
<dbReference type="PANTHER" id="PTHR39190">
    <property type="entry name" value="FLAGELLAR ASSEMBLY FACTOR FLIW"/>
    <property type="match status" value="1"/>
</dbReference>
<evidence type="ECO:0000313" key="6">
    <source>
        <dbReference type="EMBL" id="QOY52114.1"/>
    </source>
</evidence>
<dbReference type="AlphaFoldDB" id="A0A7S7LWZ5"/>
<evidence type="ECO:0000256" key="3">
    <source>
        <dbReference type="ARBA" id="ARBA00022845"/>
    </source>
</evidence>
<proteinExistence type="inferred from homology"/>
<dbReference type="GO" id="GO:0044780">
    <property type="term" value="P:bacterial-type flagellum assembly"/>
    <property type="evidence" value="ECO:0007669"/>
    <property type="project" value="UniProtKB-UniRule"/>
</dbReference>
<organism evidence="6 7">
    <name type="scientific">Candidatus Sulfurimonas baltica</name>
    <dbReference type="NCBI Taxonomy" id="2740404"/>
    <lineage>
        <taxon>Bacteria</taxon>
        <taxon>Pseudomonadati</taxon>
        <taxon>Campylobacterota</taxon>
        <taxon>Epsilonproteobacteria</taxon>
        <taxon>Campylobacterales</taxon>
        <taxon>Sulfurimonadaceae</taxon>
        <taxon>Sulfurimonas</taxon>
    </lineage>
</organism>
<keyword evidence="6" id="KW-0282">Flagellum</keyword>
<dbReference type="InterPro" id="IPR024046">
    <property type="entry name" value="Flagellar_assmbl_FliW_dom_sf"/>
</dbReference>
<keyword evidence="1 5" id="KW-0963">Cytoplasm</keyword>
<dbReference type="GO" id="GO:0006417">
    <property type="term" value="P:regulation of translation"/>
    <property type="evidence" value="ECO:0007669"/>
    <property type="project" value="UniProtKB-KW"/>
</dbReference>
<dbReference type="InterPro" id="IPR003775">
    <property type="entry name" value="Flagellar_assembly_factor_FliW"/>
</dbReference>
<protein>
    <recommendedName>
        <fullName evidence="5">Flagellar assembly factor FliW</fullName>
    </recommendedName>
</protein>
<keyword evidence="2 5" id="KW-1005">Bacterial flagellum biogenesis</keyword>
<name>A0A7S7LWZ5_9BACT</name>
<dbReference type="RefSeq" id="WP_194369849.1">
    <property type="nucleotide sequence ID" value="NZ_CP054492.1"/>
</dbReference>
<dbReference type="Pfam" id="PF02623">
    <property type="entry name" value="FliW"/>
    <property type="match status" value="1"/>
</dbReference>
<dbReference type="EMBL" id="CP054492">
    <property type="protein sequence ID" value="QOY52114.1"/>
    <property type="molecule type" value="Genomic_DNA"/>
</dbReference>
<comment type="similarity">
    <text evidence="5">Belongs to the FliW family.</text>
</comment>
<dbReference type="GO" id="GO:0005737">
    <property type="term" value="C:cytoplasm"/>
    <property type="evidence" value="ECO:0007669"/>
    <property type="project" value="UniProtKB-SubCell"/>
</dbReference>
<evidence type="ECO:0000313" key="7">
    <source>
        <dbReference type="Proteomes" id="UP000593994"/>
    </source>
</evidence>
<accession>A0A7S7LWZ5</accession>